<dbReference type="Pfam" id="PF02518">
    <property type="entry name" value="HATPase_c"/>
    <property type="match status" value="1"/>
</dbReference>
<dbReference type="PANTHER" id="PTHR43065">
    <property type="entry name" value="SENSOR HISTIDINE KINASE"/>
    <property type="match status" value="1"/>
</dbReference>
<dbReference type="Gene3D" id="3.30.565.10">
    <property type="entry name" value="Histidine kinase-like ATPase, C-terminal domain"/>
    <property type="match status" value="1"/>
</dbReference>
<dbReference type="GO" id="GO:0005524">
    <property type="term" value="F:ATP binding"/>
    <property type="evidence" value="ECO:0007669"/>
    <property type="project" value="UniProtKB-KW"/>
</dbReference>
<proteinExistence type="predicted"/>
<dbReference type="EMBL" id="CP036425">
    <property type="protein sequence ID" value="QDU32514.1"/>
    <property type="molecule type" value="Genomic_DNA"/>
</dbReference>
<evidence type="ECO:0000256" key="5">
    <source>
        <dbReference type="ARBA" id="ARBA00022741"/>
    </source>
</evidence>
<dbReference type="InterPro" id="IPR036890">
    <property type="entry name" value="HATPase_C_sf"/>
</dbReference>
<dbReference type="Gene3D" id="1.10.287.130">
    <property type="match status" value="1"/>
</dbReference>
<dbReference type="InterPro" id="IPR003661">
    <property type="entry name" value="HisK_dim/P_dom"/>
</dbReference>
<dbReference type="InterPro" id="IPR005467">
    <property type="entry name" value="His_kinase_dom"/>
</dbReference>
<gene>
    <name evidence="10" type="primary">zraS_1</name>
    <name evidence="10" type="ORF">KS4_05460</name>
</gene>
<evidence type="ECO:0000313" key="10">
    <source>
        <dbReference type="EMBL" id="QDU32514.1"/>
    </source>
</evidence>
<dbReference type="CDD" id="cd00082">
    <property type="entry name" value="HisKA"/>
    <property type="match status" value="1"/>
</dbReference>
<keyword evidence="5" id="KW-0547">Nucleotide-binding</keyword>
<evidence type="ECO:0000259" key="9">
    <source>
        <dbReference type="PROSITE" id="PS50109"/>
    </source>
</evidence>
<keyword evidence="6" id="KW-0418">Kinase</keyword>
<dbReference type="InterPro" id="IPR036097">
    <property type="entry name" value="HisK_dim/P_sf"/>
</dbReference>
<evidence type="ECO:0000256" key="3">
    <source>
        <dbReference type="ARBA" id="ARBA00022553"/>
    </source>
</evidence>
<dbReference type="SMART" id="SM00388">
    <property type="entry name" value="HisKA"/>
    <property type="match status" value="1"/>
</dbReference>
<dbReference type="SMART" id="SM00387">
    <property type="entry name" value="HATPase_c"/>
    <property type="match status" value="1"/>
</dbReference>
<name>A0A517YQM5_9BACT</name>
<evidence type="ECO:0000256" key="2">
    <source>
        <dbReference type="ARBA" id="ARBA00012438"/>
    </source>
</evidence>
<dbReference type="PRINTS" id="PR00344">
    <property type="entry name" value="BCTRLSENSOR"/>
</dbReference>
<dbReference type="GO" id="GO:0000155">
    <property type="term" value="F:phosphorelay sensor kinase activity"/>
    <property type="evidence" value="ECO:0007669"/>
    <property type="project" value="InterPro"/>
</dbReference>
<dbReference type="Pfam" id="PF00512">
    <property type="entry name" value="HisKA"/>
    <property type="match status" value="1"/>
</dbReference>
<keyword evidence="7" id="KW-0067">ATP-binding</keyword>
<dbReference type="AlphaFoldDB" id="A0A517YQM5"/>
<dbReference type="SUPFAM" id="SSF55874">
    <property type="entry name" value="ATPase domain of HSP90 chaperone/DNA topoisomerase II/histidine kinase"/>
    <property type="match status" value="1"/>
</dbReference>
<dbReference type="PROSITE" id="PS50109">
    <property type="entry name" value="HIS_KIN"/>
    <property type="match status" value="1"/>
</dbReference>
<evidence type="ECO:0000313" key="11">
    <source>
        <dbReference type="Proteomes" id="UP000317369"/>
    </source>
</evidence>
<evidence type="ECO:0000256" key="6">
    <source>
        <dbReference type="ARBA" id="ARBA00022777"/>
    </source>
</evidence>
<protein>
    <recommendedName>
        <fullName evidence="2">histidine kinase</fullName>
        <ecNumber evidence="2">2.7.13.3</ecNumber>
    </recommendedName>
</protein>
<dbReference type="KEGG" id="pcor:KS4_05460"/>
<organism evidence="10 11">
    <name type="scientific">Poriferisphaera corsica</name>
    <dbReference type="NCBI Taxonomy" id="2528020"/>
    <lineage>
        <taxon>Bacteria</taxon>
        <taxon>Pseudomonadati</taxon>
        <taxon>Planctomycetota</taxon>
        <taxon>Phycisphaerae</taxon>
        <taxon>Phycisphaerales</taxon>
        <taxon>Phycisphaeraceae</taxon>
        <taxon>Poriferisphaera</taxon>
    </lineage>
</organism>
<dbReference type="InterPro" id="IPR004358">
    <property type="entry name" value="Sig_transdc_His_kin-like_C"/>
</dbReference>
<evidence type="ECO:0000256" key="1">
    <source>
        <dbReference type="ARBA" id="ARBA00000085"/>
    </source>
</evidence>
<keyword evidence="8" id="KW-0902">Two-component regulatory system</keyword>
<dbReference type="EC" id="2.7.13.3" evidence="2"/>
<feature type="domain" description="Histidine kinase" evidence="9">
    <location>
        <begin position="52"/>
        <end position="287"/>
    </location>
</feature>
<dbReference type="PANTHER" id="PTHR43065:SF46">
    <property type="entry name" value="C4-DICARBOXYLATE TRANSPORT SENSOR PROTEIN DCTB"/>
    <property type="match status" value="1"/>
</dbReference>
<dbReference type="Proteomes" id="UP000317369">
    <property type="component" value="Chromosome"/>
</dbReference>
<reference evidence="10 11" key="1">
    <citation type="submission" date="2019-02" db="EMBL/GenBank/DDBJ databases">
        <title>Deep-cultivation of Planctomycetes and their phenomic and genomic characterization uncovers novel biology.</title>
        <authorList>
            <person name="Wiegand S."/>
            <person name="Jogler M."/>
            <person name="Boedeker C."/>
            <person name="Pinto D."/>
            <person name="Vollmers J."/>
            <person name="Rivas-Marin E."/>
            <person name="Kohn T."/>
            <person name="Peeters S.H."/>
            <person name="Heuer A."/>
            <person name="Rast P."/>
            <person name="Oberbeckmann S."/>
            <person name="Bunk B."/>
            <person name="Jeske O."/>
            <person name="Meyerdierks A."/>
            <person name="Storesund J.E."/>
            <person name="Kallscheuer N."/>
            <person name="Luecker S."/>
            <person name="Lage O.M."/>
            <person name="Pohl T."/>
            <person name="Merkel B.J."/>
            <person name="Hornburger P."/>
            <person name="Mueller R.-W."/>
            <person name="Bruemmer F."/>
            <person name="Labrenz M."/>
            <person name="Spormann A.M."/>
            <person name="Op den Camp H."/>
            <person name="Overmann J."/>
            <person name="Amann R."/>
            <person name="Jetten M.S.M."/>
            <person name="Mascher T."/>
            <person name="Medema M.H."/>
            <person name="Devos D.P."/>
            <person name="Kaster A.-K."/>
            <person name="Ovreas L."/>
            <person name="Rohde M."/>
            <person name="Galperin M.Y."/>
            <person name="Jogler C."/>
        </authorList>
    </citation>
    <scope>NUCLEOTIDE SEQUENCE [LARGE SCALE GENOMIC DNA]</scope>
    <source>
        <strain evidence="10 11">KS4</strain>
    </source>
</reference>
<keyword evidence="4 10" id="KW-0808">Transferase</keyword>
<evidence type="ECO:0000256" key="8">
    <source>
        <dbReference type="ARBA" id="ARBA00023012"/>
    </source>
</evidence>
<dbReference type="SUPFAM" id="SSF47384">
    <property type="entry name" value="Homodimeric domain of signal transducing histidine kinase"/>
    <property type="match status" value="1"/>
</dbReference>
<sequence length="290" mass="31856">MLWLTIGFVLGVLLMGAVARQLSLRANKQTREVMKQVRRSERLAEMGRMTSGLAHEIKNPLSTIGLNLQLLHEDLDDLVGELPSGMETDDKIARVQRVFGALGRETQRLKDILEDFLRFAGRMKLEAAETDVHALIEELVDFFGPQAEECGVHLRTQLLAKPSEISVDGKLLKQALLNLMINAVQAMTEAKEKGGDHGGASELMIRTENEEVSGKKGLAIHVTDTGPGIGDEVMKRVFEPYFSTKRGGSGLGLPTSRRIAEEHGGELLVHAEAGRGTDFAIRLPREDINS</sequence>
<evidence type="ECO:0000256" key="4">
    <source>
        <dbReference type="ARBA" id="ARBA00022679"/>
    </source>
</evidence>
<keyword evidence="3" id="KW-0597">Phosphoprotein</keyword>
<comment type="catalytic activity">
    <reaction evidence="1">
        <text>ATP + protein L-histidine = ADP + protein N-phospho-L-histidine.</text>
        <dbReference type="EC" id="2.7.13.3"/>
    </reaction>
</comment>
<dbReference type="RefSeq" id="WP_200761490.1">
    <property type="nucleotide sequence ID" value="NZ_CP036425.1"/>
</dbReference>
<evidence type="ECO:0000256" key="7">
    <source>
        <dbReference type="ARBA" id="ARBA00022840"/>
    </source>
</evidence>
<dbReference type="InterPro" id="IPR003594">
    <property type="entry name" value="HATPase_dom"/>
</dbReference>
<keyword evidence="11" id="KW-1185">Reference proteome</keyword>
<accession>A0A517YQM5</accession>